<protein>
    <submittedName>
        <fullName evidence="1">C_GCAxxG_C_C family protein</fullName>
    </submittedName>
</protein>
<gene>
    <name evidence="1" type="ORF">H9Q77_05795</name>
</gene>
<dbReference type="AlphaFoldDB" id="A0A7G9FYH5"/>
<organism evidence="1 2">
    <name type="scientific">Simiaoa sunii</name>
    <dbReference type="NCBI Taxonomy" id="2763672"/>
    <lineage>
        <taxon>Bacteria</taxon>
        <taxon>Bacillati</taxon>
        <taxon>Bacillota</taxon>
        <taxon>Clostridia</taxon>
        <taxon>Lachnospirales</taxon>
        <taxon>Lachnospiraceae</taxon>
        <taxon>Simiaoa</taxon>
    </lineage>
</organism>
<dbReference type="Proteomes" id="UP000515981">
    <property type="component" value="Chromosome"/>
</dbReference>
<keyword evidence="2" id="KW-1185">Reference proteome</keyword>
<evidence type="ECO:0000313" key="1">
    <source>
        <dbReference type="EMBL" id="QNM03607.1"/>
    </source>
</evidence>
<proteinExistence type="predicted"/>
<reference evidence="1 2" key="1">
    <citation type="submission" date="2020-08" db="EMBL/GenBank/DDBJ databases">
        <authorList>
            <person name="Liu C."/>
            <person name="Sun Q."/>
        </authorList>
    </citation>
    <scope>NUCLEOTIDE SEQUENCE [LARGE SCALE GENOMIC DNA]</scope>
    <source>
        <strain evidence="1 2">NSJ-8</strain>
    </source>
</reference>
<name>A0A7G9FYH5_9FIRM</name>
<dbReference type="RefSeq" id="WP_249326809.1">
    <property type="nucleotide sequence ID" value="NZ_CP060633.1"/>
</dbReference>
<dbReference type="InterPro" id="IPR010181">
    <property type="entry name" value="CGCAxxGCC_motif"/>
</dbReference>
<dbReference type="Pfam" id="PF09719">
    <property type="entry name" value="C_GCAxxG_C_C"/>
    <property type="match status" value="1"/>
</dbReference>
<dbReference type="EMBL" id="CP060633">
    <property type="protein sequence ID" value="QNM03607.1"/>
    <property type="molecule type" value="Genomic_DNA"/>
</dbReference>
<dbReference type="KEGG" id="ssun:H9Q77_05795"/>
<dbReference type="NCBIfam" id="TIGR01909">
    <property type="entry name" value="C_GCAxxG_C_C"/>
    <property type="match status" value="1"/>
</dbReference>
<sequence length="138" mass="14767">MESRVEQAAERKMCGYNCAQAVACTYCDLAGIDEETVRNLTQGFAAGVGGSMEATCGAVIGAVNILGLINKNPQRTMQGSRKIINRFKEQNGTVICKELKGITDGVVKRECLDCVRDAAAFLEAELPESYVTPGTVVD</sequence>
<accession>A0A7G9FYH5</accession>
<evidence type="ECO:0000313" key="2">
    <source>
        <dbReference type="Proteomes" id="UP000515981"/>
    </source>
</evidence>